<comment type="caution">
    <text evidence="1">The sequence shown here is derived from an EMBL/GenBank/DDBJ whole genome shotgun (WGS) entry which is preliminary data.</text>
</comment>
<proteinExistence type="predicted"/>
<keyword evidence="2" id="KW-1185">Reference proteome</keyword>
<dbReference type="Proteomes" id="UP000295662">
    <property type="component" value="Unassembled WGS sequence"/>
</dbReference>
<organism evidence="1 2">
    <name type="scientific">Prosthecobacter fusiformis</name>
    <dbReference type="NCBI Taxonomy" id="48464"/>
    <lineage>
        <taxon>Bacteria</taxon>
        <taxon>Pseudomonadati</taxon>
        <taxon>Verrucomicrobiota</taxon>
        <taxon>Verrucomicrobiia</taxon>
        <taxon>Verrucomicrobiales</taxon>
        <taxon>Verrucomicrobiaceae</taxon>
        <taxon>Prosthecobacter</taxon>
    </lineage>
</organism>
<evidence type="ECO:0000313" key="2">
    <source>
        <dbReference type="Proteomes" id="UP000295662"/>
    </source>
</evidence>
<dbReference type="AlphaFoldDB" id="A0A4R7RUN2"/>
<accession>A0A4R7RUN2</accession>
<evidence type="ECO:0000313" key="1">
    <source>
        <dbReference type="EMBL" id="TDU69410.1"/>
    </source>
</evidence>
<sequence>MAIEEESAGNSWERVGAIYYAGLAMGGYDLAFVRSMAVSALGCLQDPERTKTVHLAAHTDAEWAVGQLIMRESPATADSLYLKACIVYWSAITNLFTDTSLKHDILRNAVFGYREAIAMDPTHWLAHYFLTCCLFDLQCWPDVLAETSVALGLNNGPANQPWRRSKLQEWQIVGLFNVCQVVQAQGFLAQFLDQFAMETPTDLEGKIESLDELADCLQQHEVEASLKTRFEAFKSSLEAAGVI</sequence>
<protein>
    <submittedName>
        <fullName evidence="1">Uncharacterized protein</fullName>
    </submittedName>
</protein>
<gene>
    <name evidence="1" type="ORF">EI77_03063</name>
</gene>
<reference evidence="1 2" key="1">
    <citation type="submission" date="2019-03" db="EMBL/GenBank/DDBJ databases">
        <title>Genomic Encyclopedia of Archaeal and Bacterial Type Strains, Phase II (KMG-II): from individual species to whole genera.</title>
        <authorList>
            <person name="Goeker M."/>
        </authorList>
    </citation>
    <scope>NUCLEOTIDE SEQUENCE [LARGE SCALE GENOMIC DNA]</scope>
    <source>
        <strain evidence="1 2">ATCC 25309</strain>
    </source>
</reference>
<dbReference type="EMBL" id="SOCA01000005">
    <property type="protein sequence ID" value="TDU69410.1"/>
    <property type="molecule type" value="Genomic_DNA"/>
</dbReference>
<name>A0A4R7RUN2_9BACT</name>